<keyword evidence="4" id="KW-0284">Flavonoid biosynthesis</keyword>
<protein>
    <recommendedName>
        <fullName evidence="7">Chalcone-flavonone isomerase family protein</fullName>
    </recommendedName>
</protein>
<evidence type="ECO:0000256" key="2">
    <source>
        <dbReference type="ARBA" id="ARBA00007166"/>
    </source>
</evidence>
<evidence type="ECO:0000259" key="8">
    <source>
        <dbReference type="Pfam" id="PF02431"/>
    </source>
</evidence>
<evidence type="ECO:0000313" key="9">
    <source>
        <dbReference type="Proteomes" id="UP000087766"/>
    </source>
</evidence>
<dbReference type="AlphaFoldDB" id="A0A1S3V4Q3"/>
<dbReference type="SUPFAM" id="SSF54626">
    <property type="entry name" value="Chalcone isomerase"/>
    <property type="match status" value="2"/>
</dbReference>
<dbReference type="UniPathway" id="UPA00154"/>
<dbReference type="InterPro" id="IPR044164">
    <property type="entry name" value="CFI"/>
</dbReference>
<evidence type="ECO:0000256" key="4">
    <source>
        <dbReference type="ARBA" id="ARBA00023241"/>
    </source>
</evidence>
<feature type="domain" description="Chalcone isomerase" evidence="8">
    <location>
        <begin position="234"/>
        <end position="434"/>
    </location>
</feature>
<proteinExistence type="inferred from homology"/>
<dbReference type="RefSeq" id="XP_014513270.2">
    <property type="nucleotide sequence ID" value="XM_014657784.2"/>
</dbReference>
<dbReference type="InterPro" id="IPR016087">
    <property type="entry name" value="Chalcone_isomerase"/>
</dbReference>
<dbReference type="OrthoDB" id="1903537at2759"/>
<feature type="domain" description="Chalcone isomerase" evidence="8">
    <location>
        <begin position="21"/>
        <end position="223"/>
    </location>
</feature>
<evidence type="ECO:0000256" key="7">
    <source>
        <dbReference type="RuleBase" id="RU361158"/>
    </source>
</evidence>
<keyword evidence="3" id="KW-0413">Isomerase</keyword>
<dbReference type="KEGG" id="vra:106771799"/>
<reference evidence="10" key="2">
    <citation type="submission" date="2025-08" db="UniProtKB">
        <authorList>
            <consortium name="RefSeq"/>
        </authorList>
    </citation>
    <scope>IDENTIFICATION</scope>
    <source>
        <tissue evidence="10">Leaf</tissue>
    </source>
</reference>
<gene>
    <name evidence="10" type="primary">LOC106771799</name>
</gene>
<dbReference type="PANTHER" id="PTHR28039:SF10">
    <property type="entry name" value="CHALCONE--FLAVANONE ISOMERASE 1A"/>
    <property type="match status" value="1"/>
</dbReference>
<evidence type="ECO:0000256" key="3">
    <source>
        <dbReference type="ARBA" id="ARBA00023235"/>
    </source>
</evidence>
<name>A0A1S3V4Q3_VIGRR</name>
<evidence type="ECO:0000313" key="10">
    <source>
        <dbReference type="RefSeq" id="XP_014513270.2"/>
    </source>
</evidence>
<dbReference type="GO" id="GO:0009813">
    <property type="term" value="P:flavonoid biosynthetic process"/>
    <property type="evidence" value="ECO:0007669"/>
    <property type="project" value="UniProtKB-UniPathway"/>
</dbReference>
<organism evidence="9 10">
    <name type="scientific">Vigna radiata var. radiata</name>
    <name type="common">Mung bean</name>
    <name type="synonym">Phaseolus aureus</name>
    <dbReference type="NCBI Taxonomy" id="3916"/>
    <lineage>
        <taxon>Eukaryota</taxon>
        <taxon>Viridiplantae</taxon>
        <taxon>Streptophyta</taxon>
        <taxon>Embryophyta</taxon>
        <taxon>Tracheophyta</taxon>
        <taxon>Spermatophyta</taxon>
        <taxon>Magnoliopsida</taxon>
        <taxon>eudicotyledons</taxon>
        <taxon>Gunneridae</taxon>
        <taxon>Pentapetalae</taxon>
        <taxon>rosids</taxon>
        <taxon>fabids</taxon>
        <taxon>Fabales</taxon>
        <taxon>Fabaceae</taxon>
        <taxon>Papilionoideae</taxon>
        <taxon>50 kb inversion clade</taxon>
        <taxon>NPAAA clade</taxon>
        <taxon>indigoferoid/millettioid clade</taxon>
        <taxon>Phaseoleae</taxon>
        <taxon>Vigna</taxon>
    </lineage>
</organism>
<dbReference type="InterPro" id="IPR016089">
    <property type="entry name" value="Chalcone_isomerase_bundle_sf"/>
</dbReference>
<evidence type="ECO:0000256" key="1">
    <source>
        <dbReference type="ARBA" id="ARBA00004966"/>
    </source>
</evidence>
<comment type="pathway">
    <text evidence="1">Secondary metabolite biosynthesis; flavonoid biosynthesis.</text>
</comment>
<dbReference type="Pfam" id="PF02431">
    <property type="entry name" value="Chalcone"/>
    <property type="match status" value="2"/>
</dbReference>
<dbReference type="GeneID" id="106771799"/>
<dbReference type="Proteomes" id="UP000087766">
    <property type="component" value="Chromosome 8"/>
</dbReference>
<evidence type="ECO:0000256" key="6">
    <source>
        <dbReference type="ARBA" id="ARBA00034056"/>
    </source>
</evidence>
<dbReference type="GO" id="GO:0045430">
    <property type="term" value="F:chalcone isomerase activity"/>
    <property type="evidence" value="ECO:0007669"/>
    <property type="project" value="UniProtKB-EC"/>
</dbReference>
<reference evidence="9" key="1">
    <citation type="journal article" date="2014" name="Nat. Commun.">
        <title>Genome sequence of mungbean and insights into evolution within Vigna species.</title>
        <authorList>
            <person name="Kang Y.J."/>
            <person name="Kim S.K."/>
            <person name="Kim M.Y."/>
            <person name="Lestari P."/>
            <person name="Kim K.H."/>
            <person name="Ha B.K."/>
            <person name="Jun T.H."/>
            <person name="Hwang W.J."/>
            <person name="Lee T."/>
            <person name="Lee J."/>
            <person name="Shim S."/>
            <person name="Yoon M.Y."/>
            <person name="Jang Y.E."/>
            <person name="Han K.S."/>
            <person name="Taeprayoon P."/>
            <person name="Yoon N."/>
            <person name="Somta P."/>
            <person name="Tanya P."/>
            <person name="Kim K.S."/>
            <person name="Gwag J.G."/>
            <person name="Moon J.K."/>
            <person name="Lee Y.H."/>
            <person name="Park B.S."/>
            <person name="Bombarely A."/>
            <person name="Doyle J.J."/>
            <person name="Jackson S.A."/>
            <person name="Schafleitner R."/>
            <person name="Srinives P."/>
            <person name="Varshney R.K."/>
            <person name="Lee S.H."/>
        </authorList>
    </citation>
    <scope>NUCLEOTIDE SEQUENCE [LARGE SCALE GENOMIC DNA]</scope>
    <source>
        <strain evidence="9">cv. VC1973A</strain>
    </source>
</reference>
<dbReference type="PANTHER" id="PTHR28039">
    <property type="entry name" value="CHALCONE--FLAVONONE ISOMERASE 1-RELATED"/>
    <property type="match status" value="1"/>
</dbReference>
<dbReference type="InterPro" id="IPR036298">
    <property type="entry name" value="Chalcone_isomerase_sf"/>
</dbReference>
<dbReference type="STRING" id="3916.A0A1S3V4Q3"/>
<dbReference type="InterPro" id="IPR016088">
    <property type="entry name" value="Chalcone_isomerase_3-sand"/>
</dbReference>
<comment type="function">
    <text evidence="5">Catalyzes the intramolecular cyclization of bicyclic chalcones into tricyclic (S)-flavanones. Responsible for the isomerization of 4,2',4',6'-tetrahydroxychalcone (also termed chalcone) into naringenin.</text>
</comment>
<accession>A0A1S3V4Q3</accession>
<comment type="catalytic activity">
    <reaction evidence="6">
        <text>a chalcone = a flavanone.</text>
        <dbReference type="EC" id="5.5.1.6"/>
    </reaction>
</comment>
<comment type="similarity">
    <text evidence="2 7">Belongs to the chalcone isomerase family.</text>
</comment>
<dbReference type="Gene3D" id="3.50.70.10">
    <property type="match status" value="2"/>
</dbReference>
<keyword evidence="9" id="KW-1185">Reference proteome</keyword>
<evidence type="ECO:0000256" key="5">
    <source>
        <dbReference type="ARBA" id="ARBA00025429"/>
    </source>
</evidence>
<dbReference type="Gene3D" id="1.10.890.20">
    <property type="match status" value="2"/>
</dbReference>
<sequence>MSSTEQSLKMVTAPTITDVQVEFLHFPAVITSSVTGKTYFLGGAGERGLTIEGKFIKFTAIGVYLEDKAVASLAAKWKGKSSEELIQILDFYRDIISGPFEKLIRGSKILQLSGTEYSRKVMENCVAHLKSVGTYGDAEAAAIEQFAEAFKKVNFPPGASVFYRQSPDGILGLSFSEDASIPREEAAVIENKAVSAAVLETMIGEHAVSPDLKHSLASRLPALLKAPNITDVQVEFANFPAVVTSSATGKTYFLGGAGVRGLNIEGEFVKFTAIGVYLEEKALAWLGSKWKGKSAAEFESLEFYRDIIKGPFEKFIRSTKVRTLDGPEYVRKVSENSVNFMKSNGSYGEAEEKAIEEFRYAFKDQNFPPGATAFYRQSPTGTLGLSFSKDETIPENEYAVIENKALSEAVLETMIGEIPVSPALKQSLATRFYEFLKEDNSKTE</sequence>